<organism evidence="1">
    <name type="scientific">Picea sitchensis</name>
    <name type="common">Sitka spruce</name>
    <name type="synonym">Pinus sitchensis</name>
    <dbReference type="NCBI Taxonomy" id="3332"/>
    <lineage>
        <taxon>Eukaryota</taxon>
        <taxon>Viridiplantae</taxon>
        <taxon>Streptophyta</taxon>
        <taxon>Embryophyta</taxon>
        <taxon>Tracheophyta</taxon>
        <taxon>Spermatophyta</taxon>
        <taxon>Pinopsida</taxon>
        <taxon>Pinidae</taxon>
        <taxon>Conifers I</taxon>
        <taxon>Pinales</taxon>
        <taxon>Pinaceae</taxon>
        <taxon>Picea</taxon>
    </lineage>
</organism>
<dbReference type="AlphaFoldDB" id="D5ADZ8"/>
<name>D5ADZ8_PICSI</name>
<dbReference type="EMBL" id="BT124522">
    <property type="protein sequence ID" value="ADE77767.1"/>
    <property type="molecule type" value="mRNA"/>
</dbReference>
<reference evidence="1" key="1">
    <citation type="submission" date="2010-04" db="EMBL/GenBank/DDBJ databases">
        <authorList>
            <person name="Reid K.E."/>
            <person name="Liao N."/>
            <person name="Chan S."/>
            <person name="Docking R."/>
            <person name="Taylor G."/>
            <person name="Moore R."/>
            <person name="Mayo M."/>
            <person name="Munro S."/>
            <person name="King J."/>
            <person name="Yanchuk A."/>
            <person name="Holt R."/>
            <person name="Jones S."/>
            <person name="Marra M."/>
            <person name="Ritland C.E."/>
            <person name="Ritland K."/>
            <person name="Bohlmann J."/>
        </authorList>
    </citation>
    <scope>NUCLEOTIDE SEQUENCE</scope>
    <source>
        <tissue evidence="1">Bud</tissue>
    </source>
</reference>
<sequence length="80" mass="9022">MSPIHEPKTLDKALVVLFLAATSFSLDSFMPKHRFGNVLAYSIQVYVHLISLTPTAIHFRGRIGTWHSQICVKDKLQADL</sequence>
<accession>D5ADZ8</accession>
<proteinExistence type="evidence at transcript level"/>
<evidence type="ECO:0000313" key="1">
    <source>
        <dbReference type="EMBL" id="ADE77767.1"/>
    </source>
</evidence>
<protein>
    <submittedName>
        <fullName evidence="1">Uncharacterized protein</fullName>
    </submittedName>
</protein>